<gene>
    <name evidence="7" type="ORF">FZO89_06610</name>
</gene>
<dbReference type="PRINTS" id="PR00038">
    <property type="entry name" value="HTHLUXR"/>
</dbReference>
<dbReference type="PANTHER" id="PTHR44688:SF16">
    <property type="entry name" value="DNA-BINDING TRANSCRIPTIONAL ACTIVATOR DEVR_DOSR"/>
    <property type="match status" value="1"/>
</dbReference>
<dbReference type="Proteomes" id="UP000324973">
    <property type="component" value="Unassembled WGS sequence"/>
</dbReference>
<dbReference type="SMART" id="SM00421">
    <property type="entry name" value="HTH_LUXR"/>
    <property type="match status" value="1"/>
</dbReference>
<dbReference type="EMBL" id="VTFT01000001">
    <property type="protein sequence ID" value="TYT27523.1"/>
    <property type="molecule type" value="Genomic_DNA"/>
</dbReference>
<keyword evidence="4" id="KW-0597">Phosphoprotein</keyword>
<accession>A0A5D4XU54</accession>
<evidence type="ECO:0000256" key="2">
    <source>
        <dbReference type="ARBA" id="ARBA00023125"/>
    </source>
</evidence>
<dbReference type="PANTHER" id="PTHR44688">
    <property type="entry name" value="DNA-BINDING TRANSCRIPTIONAL ACTIVATOR DEVR_DOSR"/>
    <property type="match status" value="1"/>
</dbReference>
<evidence type="ECO:0000256" key="1">
    <source>
        <dbReference type="ARBA" id="ARBA00023015"/>
    </source>
</evidence>
<dbReference type="PROSITE" id="PS50110">
    <property type="entry name" value="RESPONSE_REGULATORY"/>
    <property type="match status" value="1"/>
</dbReference>
<keyword evidence="3" id="KW-0804">Transcription</keyword>
<evidence type="ECO:0000256" key="4">
    <source>
        <dbReference type="PROSITE-ProRule" id="PRU00169"/>
    </source>
</evidence>
<dbReference type="CDD" id="cd06170">
    <property type="entry name" value="LuxR_C_like"/>
    <property type="match status" value="1"/>
</dbReference>
<dbReference type="SUPFAM" id="SSF52172">
    <property type="entry name" value="CheY-like"/>
    <property type="match status" value="1"/>
</dbReference>
<dbReference type="AlphaFoldDB" id="A0A5D4XU54"/>
<dbReference type="PROSITE" id="PS50043">
    <property type="entry name" value="HTH_LUXR_2"/>
    <property type="match status" value="1"/>
</dbReference>
<proteinExistence type="predicted"/>
<dbReference type="GO" id="GO:0003677">
    <property type="term" value="F:DNA binding"/>
    <property type="evidence" value="ECO:0007669"/>
    <property type="project" value="UniProtKB-KW"/>
</dbReference>
<evidence type="ECO:0000259" key="6">
    <source>
        <dbReference type="PROSITE" id="PS50110"/>
    </source>
</evidence>
<keyword evidence="8" id="KW-1185">Reference proteome</keyword>
<protein>
    <submittedName>
        <fullName evidence="7">Response regulator transcription factor</fullName>
    </submittedName>
</protein>
<sequence length="209" mass="22669">MTADPGAATVFVVDDDPDVRVALDRLLRASGWQVKAYASAGEFLDGPPRGGRGCVLLDVNLPGMSGPELHERILERGIAYPVVYLTGNCTLSTGVRAMKAGALDLLEKPFDEVELLRVVELAITRDADRLTSAARLDGIRGRLARLSPREREVMDHVVAGRLNKQIASDLGIAEKTVKVHRGRVMAKMEVRSVAQLVHLCDELAASARH</sequence>
<evidence type="ECO:0000313" key="8">
    <source>
        <dbReference type="Proteomes" id="UP000324973"/>
    </source>
</evidence>
<feature type="domain" description="HTH luxR-type" evidence="5">
    <location>
        <begin position="139"/>
        <end position="204"/>
    </location>
</feature>
<dbReference type="PROSITE" id="PS00622">
    <property type="entry name" value="HTH_LUXR_1"/>
    <property type="match status" value="1"/>
</dbReference>
<dbReference type="InterPro" id="IPR001789">
    <property type="entry name" value="Sig_transdc_resp-reg_receiver"/>
</dbReference>
<feature type="domain" description="Response regulatory" evidence="6">
    <location>
        <begin position="9"/>
        <end position="123"/>
    </location>
</feature>
<dbReference type="InterPro" id="IPR000792">
    <property type="entry name" value="Tscrpt_reg_LuxR_C"/>
</dbReference>
<dbReference type="InterPro" id="IPR036388">
    <property type="entry name" value="WH-like_DNA-bd_sf"/>
</dbReference>
<feature type="modified residue" description="4-aspartylphosphate" evidence="4">
    <location>
        <position position="58"/>
    </location>
</feature>
<keyword evidence="2" id="KW-0238">DNA-binding</keyword>
<dbReference type="Gene3D" id="3.40.50.2300">
    <property type="match status" value="1"/>
</dbReference>
<dbReference type="Pfam" id="PF00072">
    <property type="entry name" value="Response_reg"/>
    <property type="match status" value="1"/>
</dbReference>
<dbReference type="OrthoDB" id="9796655at2"/>
<name>A0A5D4XU54_9GAMM</name>
<dbReference type="InterPro" id="IPR011006">
    <property type="entry name" value="CheY-like_superfamily"/>
</dbReference>
<reference evidence="7 8" key="1">
    <citation type="submission" date="2019-08" db="EMBL/GenBank/DDBJ databases">
        <title>Luteimonas viscosus sp. nov., isolated from soil of a sunflower field.</title>
        <authorList>
            <person name="Jianli Z."/>
            <person name="Ying Z."/>
        </authorList>
    </citation>
    <scope>NUCLEOTIDE SEQUENCE [LARGE SCALE GENOMIC DNA]</scope>
    <source>
        <strain evidence="7 8">XBU10</strain>
    </source>
</reference>
<dbReference type="GO" id="GO:0006355">
    <property type="term" value="P:regulation of DNA-templated transcription"/>
    <property type="evidence" value="ECO:0007669"/>
    <property type="project" value="InterPro"/>
</dbReference>
<dbReference type="SMART" id="SM00448">
    <property type="entry name" value="REC"/>
    <property type="match status" value="1"/>
</dbReference>
<keyword evidence="1" id="KW-0805">Transcription regulation</keyword>
<dbReference type="Gene3D" id="1.10.10.10">
    <property type="entry name" value="Winged helix-like DNA-binding domain superfamily/Winged helix DNA-binding domain"/>
    <property type="match status" value="1"/>
</dbReference>
<evidence type="ECO:0000259" key="5">
    <source>
        <dbReference type="PROSITE" id="PS50043"/>
    </source>
</evidence>
<evidence type="ECO:0000256" key="3">
    <source>
        <dbReference type="ARBA" id="ARBA00023163"/>
    </source>
</evidence>
<dbReference type="GO" id="GO:0000160">
    <property type="term" value="P:phosphorelay signal transduction system"/>
    <property type="evidence" value="ECO:0007669"/>
    <property type="project" value="InterPro"/>
</dbReference>
<evidence type="ECO:0000313" key="7">
    <source>
        <dbReference type="EMBL" id="TYT27523.1"/>
    </source>
</evidence>
<comment type="caution">
    <text evidence="7">The sequence shown here is derived from an EMBL/GenBank/DDBJ whole genome shotgun (WGS) entry which is preliminary data.</text>
</comment>
<dbReference type="Pfam" id="PF00196">
    <property type="entry name" value="GerE"/>
    <property type="match status" value="1"/>
</dbReference>
<organism evidence="7 8">
    <name type="scientific">Luteimonas viscosa</name>
    <dbReference type="NCBI Taxonomy" id="1132694"/>
    <lineage>
        <taxon>Bacteria</taxon>
        <taxon>Pseudomonadati</taxon>
        <taxon>Pseudomonadota</taxon>
        <taxon>Gammaproteobacteria</taxon>
        <taxon>Lysobacterales</taxon>
        <taxon>Lysobacteraceae</taxon>
        <taxon>Luteimonas</taxon>
    </lineage>
</organism>